<dbReference type="Proteomes" id="UP000001396">
    <property type="component" value="Unassembled WGS sequence"/>
</dbReference>
<dbReference type="PANTHER" id="PTHR11731:SF193">
    <property type="entry name" value="DIPEPTIDYL PEPTIDASE 9"/>
    <property type="match status" value="1"/>
</dbReference>
<name>D3BMA5_HETP5</name>
<gene>
    <name evidence="3" type="ORF">PPL_12315</name>
</gene>
<dbReference type="FunCoup" id="D3BMA5">
    <property type="interactions" value="531"/>
</dbReference>
<evidence type="ECO:0000259" key="2">
    <source>
        <dbReference type="Pfam" id="PF00930"/>
    </source>
</evidence>
<dbReference type="GO" id="GO:0008236">
    <property type="term" value="F:serine-type peptidase activity"/>
    <property type="evidence" value="ECO:0007669"/>
    <property type="project" value="InterPro"/>
</dbReference>
<dbReference type="InParanoid" id="D3BMA5"/>
<feature type="domain" description="Dipeptidylpeptidase IV N-terminal" evidence="2">
    <location>
        <begin position="113"/>
        <end position="472"/>
    </location>
</feature>
<evidence type="ECO:0000259" key="1">
    <source>
        <dbReference type="Pfam" id="PF00326"/>
    </source>
</evidence>
<dbReference type="GeneID" id="31367782"/>
<dbReference type="PANTHER" id="PTHR11731">
    <property type="entry name" value="PROTEASE FAMILY S9B,C DIPEPTIDYL-PEPTIDASE IV-RELATED"/>
    <property type="match status" value="1"/>
</dbReference>
<evidence type="ECO:0000313" key="3">
    <source>
        <dbReference type="EMBL" id="EFA77706.1"/>
    </source>
</evidence>
<sequence>MTAGNKIMIQHNNKGYTKDDIIKLLAMEEYSFSPSKYQFDNDNHLFFLTNTQSQSMLSIHYINIENNQKLSDIKPLFAYRESNKEMSIEEELMRERQRIIGNGITSYDFNENTKHFLAAMSNDLYIVDIGGSAGVHSPALEKLNCGSFDPKLSHDAKLVAFIEEGDIWVTHLASGQRHRLTHTRKISEFVSAGESKFVYSEEFSRYTGYWWSPTSAAPNQYQIFYFEEDERHVRDFYISQHGYTGTTTHYKYPLAGDENTKVRLCLLTLTFNESNELECKQNYLFDLKSKFEWLEYYVRGGWSKDGKSVWVQLMDRLQQRLDLVMIPLSQFSETPSDLPVLLSDRSNLWVNVVDHITFLDGNNLIWSNESSGFRHLYLVSWESNYTNVKTRQLTEGSWVVGEKLWIDQSRLLIYFEASADSPLENHLYVCSYAANSKPCDIRRLTNQGHHHTSIQLSPNFTRFVSNYSSVKDAPLSQVYQLEFRGDDHFPCPTLITTINVEKSIALKPRTPTLFSFVNSKGRKIYGCYYLPADYNPATLYPSVCCVYGGPHVQIVNNSYSLARQFLSEFGFISIYIDGTGSTNRGLEFEGHLRERMGTIEIQDQVEGIEYLARNQISLDLERVAIQGWSYGGYLALMGIAQRPDFFKVAISGAPVTLWETYNTGYTERYMNTPKNNPEGYKLGNVLSYLNNFPDQLDRLVLIHGIQDENVHFANTLLLVEELQTNGKPYILKMLCKERHGIRDINNRVSIEAFRINHLLKNL</sequence>
<dbReference type="Gene3D" id="2.140.10.30">
    <property type="entry name" value="Dipeptidylpeptidase IV, N-terminal domain"/>
    <property type="match status" value="1"/>
</dbReference>
<dbReference type="STRING" id="670386.D3BMA5"/>
<dbReference type="OMA" id="VTHMTPQ"/>
<dbReference type="EMBL" id="ADBJ01000042">
    <property type="protein sequence ID" value="EFA77706.1"/>
    <property type="molecule type" value="Genomic_DNA"/>
</dbReference>
<feature type="domain" description="Peptidase S9 prolyl oligopeptidase catalytic" evidence="1">
    <location>
        <begin position="558"/>
        <end position="759"/>
    </location>
</feature>
<dbReference type="InterPro" id="IPR050278">
    <property type="entry name" value="Serine_Prot_S9B/DPPIV"/>
</dbReference>
<accession>D3BMA5</accession>
<protein>
    <submittedName>
        <fullName evidence="3">Dipeptidylpeptidase 8</fullName>
    </submittedName>
</protein>
<dbReference type="GO" id="GO:0006508">
    <property type="term" value="P:proteolysis"/>
    <property type="evidence" value="ECO:0007669"/>
    <property type="project" value="InterPro"/>
</dbReference>
<dbReference type="InterPro" id="IPR029058">
    <property type="entry name" value="AB_hydrolase_fold"/>
</dbReference>
<dbReference type="SUPFAM" id="SSF82171">
    <property type="entry name" value="DPP6 N-terminal domain-like"/>
    <property type="match status" value="1"/>
</dbReference>
<reference evidence="3 4" key="1">
    <citation type="journal article" date="2011" name="Genome Res.">
        <title>Phylogeny-wide analysis of social amoeba genomes highlights ancient origins for complex intercellular communication.</title>
        <authorList>
            <person name="Heidel A.J."/>
            <person name="Lawal H.M."/>
            <person name="Felder M."/>
            <person name="Schilde C."/>
            <person name="Helps N.R."/>
            <person name="Tunggal B."/>
            <person name="Rivero F."/>
            <person name="John U."/>
            <person name="Schleicher M."/>
            <person name="Eichinger L."/>
            <person name="Platzer M."/>
            <person name="Noegel A.A."/>
            <person name="Schaap P."/>
            <person name="Gloeckner G."/>
        </authorList>
    </citation>
    <scope>NUCLEOTIDE SEQUENCE [LARGE SCALE GENOMIC DNA]</scope>
    <source>
        <strain evidence="4">ATCC 26659 / Pp 5 / PN500</strain>
    </source>
</reference>
<dbReference type="ESTHER" id="polpa-d3bma5">
    <property type="family name" value="DPP4N_Peptidase_S9"/>
</dbReference>
<proteinExistence type="predicted"/>
<comment type="caution">
    <text evidence="3">The sequence shown here is derived from an EMBL/GenBank/DDBJ whole genome shotgun (WGS) entry which is preliminary data.</text>
</comment>
<dbReference type="InterPro" id="IPR002469">
    <property type="entry name" value="Peptidase_S9B_N"/>
</dbReference>
<dbReference type="AlphaFoldDB" id="D3BMA5"/>
<dbReference type="RefSeq" id="XP_020429834.1">
    <property type="nucleotide sequence ID" value="XM_020583053.1"/>
</dbReference>
<dbReference type="GO" id="GO:0008239">
    <property type="term" value="F:dipeptidyl-peptidase activity"/>
    <property type="evidence" value="ECO:0007669"/>
    <property type="project" value="TreeGrafter"/>
</dbReference>
<dbReference type="SUPFAM" id="SSF53474">
    <property type="entry name" value="alpha/beta-Hydrolases"/>
    <property type="match status" value="1"/>
</dbReference>
<organism evidence="3 4">
    <name type="scientific">Heterostelium pallidum (strain ATCC 26659 / Pp 5 / PN500)</name>
    <name type="common">Cellular slime mold</name>
    <name type="synonym">Polysphondylium pallidum</name>
    <dbReference type="NCBI Taxonomy" id="670386"/>
    <lineage>
        <taxon>Eukaryota</taxon>
        <taxon>Amoebozoa</taxon>
        <taxon>Evosea</taxon>
        <taxon>Eumycetozoa</taxon>
        <taxon>Dictyostelia</taxon>
        <taxon>Acytosteliales</taxon>
        <taxon>Acytosteliaceae</taxon>
        <taxon>Heterostelium</taxon>
    </lineage>
</organism>
<dbReference type="Pfam" id="PF00930">
    <property type="entry name" value="DPPIV_N"/>
    <property type="match status" value="1"/>
</dbReference>
<evidence type="ECO:0000313" key="4">
    <source>
        <dbReference type="Proteomes" id="UP000001396"/>
    </source>
</evidence>
<dbReference type="Gene3D" id="3.40.50.1820">
    <property type="entry name" value="alpha/beta hydrolase"/>
    <property type="match status" value="1"/>
</dbReference>
<dbReference type="Pfam" id="PF00326">
    <property type="entry name" value="Peptidase_S9"/>
    <property type="match status" value="1"/>
</dbReference>
<dbReference type="InterPro" id="IPR001375">
    <property type="entry name" value="Peptidase_S9_cat"/>
</dbReference>
<keyword evidence="4" id="KW-1185">Reference proteome</keyword>